<name>A0A7W9PDW5_9NOCA</name>
<proteinExistence type="predicted"/>
<gene>
    <name evidence="8" type="ORF">BJY24_002711</name>
</gene>
<evidence type="ECO:0000256" key="1">
    <source>
        <dbReference type="ARBA" id="ARBA00004651"/>
    </source>
</evidence>
<organism evidence="8 9">
    <name type="scientific">Nocardia transvalensis</name>
    <dbReference type="NCBI Taxonomy" id="37333"/>
    <lineage>
        <taxon>Bacteria</taxon>
        <taxon>Bacillati</taxon>
        <taxon>Actinomycetota</taxon>
        <taxon>Actinomycetes</taxon>
        <taxon>Mycobacteriales</taxon>
        <taxon>Nocardiaceae</taxon>
        <taxon>Nocardia</taxon>
    </lineage>
</organism>
<keyword evidence="2" id="KW-1003">Cell membrane</keyword>
<feature type="transmembrane region" description="Helical" evidence="6">
    <location>
        <begin position="131"/>
        <end position="152"/>
    </location>
</feature>
<evidence type="ECO:0000256" key="4">
    <source>
        <dbReference type="ARBA" id="ARBA00022989"/>
    </source>
</evidence>
<feature type="transmembrane region" description="Helical" evidence="6">
    <location>
        <begin position="99"/>
        <end position="119"/>
    </location>
</feature>
<comment type="subcellular location">
    <subcellularLocation>
        <location evidence="1">Cell membrane</location>
        <topology evidence="1">Multi-pass membrane protein</topology>
    </subcellularLocation>
</comment>
<dbReference type="InterPro" id="IPR011701">
    <property type="entry name" value="MFS"/>
</dbReference>
<feature type="transmembrane region" description="Helical" evidence="6">
    <location>
        <begin position="42"/>
        <end position="63"/>
    </location>
</feature>
<evidence type="ECO:0000259" key="7">
    <source>
        <dbReference type="PROSITE" id="PS50850"/>
    </source>
</evidence>
<feature type="transmembrane region" description="Helical" evidence="6">
    <location>
        <begin position="158"/>
        <end position="180"/>
    </location>
</feature>
<dbReference type="GO" id="GO:0022857">
    <property type="term" value="F:transmembrane transporter activity"/>
    <property type="evidence" value="ECO:0007669"/>
    <property type="project" value="InterPro"/>
</dbReference>
<dbReference type="Pfam" id="PF07690">
    <property type="entry name" value="MFS_1"/>
    <property type="match status" value="1"/>
</dbReference>
<feature type="transmembrane region" description="Helical" evidence="6">
    <location>
        <begin position="70"/>
        <end position="93"/>
    </location>
</feature>
<reference evidence="8 9" key="1">
    <citation type="submission" date="2020-08" db="EMBL/GenBank/DDBJ databases">
        <title>Sequencing the genomes of 1000 actinobacteria strains.</title>
        <authorList>
            <person name="Klenk H.-P."/>
        </authorList>
    </citation>
    <scope>NUCLEOTIDE SEQUENCE [LARGE SCALE GENOMIC DNA]</scope>
    <source>
        <strain evidence="8 9">DSM 43582</strain>
    </source>
</reference>
<dbReference type="InterPro" id="IPR050189">
    <property type="entry name" value="MFS_Efflux_Transporters"/>
</dbReference>
<accession>A0A7W9PDW5</accession>
<dbReference type="SUPFAM" id="SSF103473">
    <property type="entry name" value="MFS general substrate transporter"/>
    <property type="match status" value="1"/>
</dbReference>
<feature type="transmembrane region" description="Helical" evidence="6">
    <location>
        <begin position="355"/>
        <end position="374"/>
    </location>
</feature>
<keyword evidence="4 6" id="KW-1133">Transmembrane helix</keyword>
<dbReference type="EMBL" id="JACHIT010000001">
    <property type="protein sequence ID" value="MBB5913844.1"/>
    <property type="molecule type" value="Genomic_DNA"/>
</dbReference>
<dbReference type="PANTHER" id="PTHR43124:SF3">
    <property type="entry name" value="CHLORAMPHENICOL EFFLUX PUMP RV0191"/>
    <property type="match status" value="1"/>
</dbReference>
<feature type="domain" description="Major facilitator superfamily (MFS) profile" evidence="7">
    <location>
        <begin position="4"/>
        <end position="381"/>
    </location>
</feature>
<evidence type="ECO:0000256" key="3">
    <source>
        <dbReference type="ARBA" id="ARBA00022692"/>
    </source>
</evidence>
<feature type="transmembrane region" description="Helical" evidence="6">
    <location>
        <begin position="291"/>
        <end position="309"/>
    </location>
</feature>
<evidence type="ECO:0000256" key="2">
    <source>
        <dbReference type="ARBA" id="ARBA00022475"/>
    </source>
</evidence>
<evidence type="ECO:0000256" key="6">
    <source>
        <dbReference type="SAM" id="Phobius"/>
    </source>
</evidence>
<protein>
    <submittedName>
        <fullName evidence="8">DHA1 family chloramphenicol resistance protein-like MFS transporter</fullName>
    </submittedName>
</protein>
<dbReference type="Gene3D" id="1.20.1250.20">
    <property type="entry name" value="MFS general substrate transporter like domains"/>
    <property type="match status" value="2"/>
</dbReference>
<dbReference type="NCBIfam" id="NF033135">
    <property type="entry name" value="cmx_cmrA"/>
    <property type="match status" value="1"/>
</dbReference>
<dbReference type="InterPro" id="IPR036259">
    <property type="entry name" value="MFS_trans_sf"/>
</dbReference>
<keyword evidence="5 6" id="KW-0472">Membrane</keyword>
<dbReference type="Proteomes" id="UP000540412">
    <property type="component" value="Unassembled WGS sequence"/>
</dbReference>
<dbReference type="PANTHER" id="PTHR43124">
    <property type="entry name" value="PURINE EFFLUX PUMP PBUE"/>
    <property type="match status" value="1"/>
</dbReference>
<dbReference type="InterPro" id="IPR020846">
    <property type="entry name" value="MFS_dom"/>
</dbReference>
<keyword evidence="9" id="KW-1185">Reference proteome</keyword>
<comment type="caution">
    <text evidence="8">The sequence shown here is derived from an EMBL/GenBank/DDBJ whole genome shotgun (WGS) entry which is preliminary data.</text>
</comment>
<dbReference type="CDD" id="cd17324">
    <property type="entry name" value="MFS_NepI_like"/>
    <property type="match status" value="1"/>
</dbReference>
<dbReference type="PROSITE" id="PS50850">
    <property type="entry name" value="MFS"/>
    <property type="match status" value="1"/>
</dbReference>
<sequence length="398" mass="41013">MPVAVYVLGLAIFAQGTSELMLSGLLTEISGSLGVSVPQAGWLISAFAIGMLVGAPILAVVTARWSRRTALLSFLAVFVGAHIVGALTSDYWVLLATRVLAAFVYAGFWAVASLTAVGLVRDTARGKAMSVVAGGFAVANIAGLPGGTFIGQHLGWRAAFWAVALLAALTMICVLAMIPNTRPVEVPRVRNELRALATRPVFLLYGTTILTTSAQMAVFAYLGVLVTEATGMADGWVPIVLLIYGLGAVVGIAVGGRTADAYPMRTLGVGVSALVLTLTLLALTLSHPVPTVVLAFLLGGFALGINPLLNSRVFALAPAAPTLGAAANTCAFNVGITVGPWVGGLAIGAGLDYPAVAWIGVGLAVTALGVVAWWNALSRSRSRNTIDRVDREPVSARV</sequence>
<feature type="transmembrane region" description="Helical" evidence="6">
    <location>
        <begin position="330"/>
        <end position="349"/>
    </location>
</feature>
<evidence type="ECO:0000313" key="8">
    <source>
        <dbReference type="EMBL" id="MBB5913844.1"/>
    </source>
</evidence>
<dbReference type="RefSeq" id="WP_040744161.1">
    <property type="nucleotide sequence ID" value="NZ_JACHIT010000001.1"/>
</dbReference>
<feature type="transmembrane region" description="Helical" evidence="6">
    <location>
        <begin position="201"/>
        <end position="224"/>
    </location>
</feature>
<feature type="transmembrane region" description="Helical" evidence="6">
    <location>
        <begin position="267"/>
        <end position="285"/>
    </location>
</feature>
<evidence type="ECO:0000256" key="5">
    <source>
        <dbReference type="ARBA" id="ARBA00023136"/>
    </source>
</evidence>
<keyword evidence="3 6" id="KW-0812">Transmembrane</keyword>
<feature type="transmembrane region" description="Helical" evidence="6">
    <location>
        <begin position="236"/>
        <end position="255"/>
    </location>
</feature>
<evidence type="ECO:0000313" key="9">
    <source>
        <dbReference type="Proteomes" id="UP000540412"/>
    </source>
</evidence>
<dbReference type="AlphaFoldDB" id="A0A7W9PDW5"/>
<dbReference type="GO" id="GO:0005886">
    <property type="term" value="C:plasma membrane"/>
    <property type="evidence" value="ECO:0007669"/>
    <property type="project" value="UniProtKB-SubCell"/>
</dbReference>